<keyword evidence="1" id="KW-0812">Transmembrane</keyword>
<sequence length="102" mass="11720">MFKEEIKMAIKNNWKETATWLWWILLGSLFPVWGGIFIFLACKKSPAVLDFTGNGQFIIYSSTMLASAFYIVLKDYKTKFSGRNLFGTLCFLGLTFSTFLFS</sequence>
<keyword evidence="1" id="KW-1133">Transmembrane helix</keyword>
<feature type="transmembrane region" description="Helical" evidence="1">
    <location>
        <begin position="53"/>
        <end position="73"/>
    </location>
</feature>
<reference evidence="2" key="1">
    <citation type="journal article" date="2014" name="Front. Microbiol.">
        <title>High frequency of phylogenetically diverse reductive dehalogenase-homologous genes in deep subseafloor sedimentary metagenomes.</title>
        <authorList>
            <person name="Kawai M."/>
            <person name="Futagami T."/>
            <person name="Toyoda A."/>
            <person name="Takaki Y."/>
            <person name="Nishi S."/>
            <person name="Hori S."/>
            <person name="Arai W."/>
            <person name="Tsubouchi T."/>
            <person name="Morono Y."/>
            <person name="Uchiyama I."/>
            <person name="Ito T."/>
            <person name="Fujiyama A."/>
            <person name="Inagaki F."/>
            <person name="Takami H."/>
        </authorList>
    </citation>
    <scope>NUCLEOTIDE SEQUENCE</scope>
    <source>
        <strain evidence="2">Expedition CK06-06</strain>
    </source>
</reference>
<gene>
    <name evidence="2" type="ORF">S12H4_24669</name>
</gene>
<organism evidence="2">
    <name type="scientific">marine sediment metagenome</name>
    <dbReference type="NCBI Taxonomy" id="412755"/>
    <lineage>
        <taxon>unclassified sequences</taxon>
        <taxon>metagenomes</taxon>
        <taxon>ecological metagenomes</taxon>
    </lineage>
</organism>
<evidence type="ECO:0000313" key="2">
    <source>
        <dbReference type="EMBL" id="GAI80262.1"/>
    </source>
</evidence>
<dbReference type="EMBL" id="BARW01013470">
    <property type="protein sequence ID" value="GAI80262.1"/>
    <property type="molecule type" value="Genomic_DNA"/>
</dbReference>
<accession>X1RHN1</accession>
<feature type="transmembrane region" description="Helical" evidence="1">
    <location>
        <begin position="20"/>
        <end position="41"/>
    </location>
</feature>
<comment type="caution">
    <text evidence="2">The sequence shown here is derived from an EMBL/GenBank/DDBJ whole genome shotgun (WGS) entry which is preliminary data.</text>
</comment>
<feature type="non-terminal residue" evidence="2">
    <location>
        <position position="102"/>
    </location>
</feature>
<name>X1RHN1_9ZZZZ</name>
<evidence type="ECO:0000256" key="1">
    <source>
        <dbReference type="SAM" id="Phobius"/>
    </source>
</evidence>
<keyword evidence="1" id="KW-0472">Membrane</keyword>
<feature type="transmembrane region" description="Helical" evidence="1">
    <location>
        <begin position="85"/>
        <end position="101"/>
    </location>
</feature>
<dbReference type="AlphaFoldDB" id="X1RHN1"/>
<proteinExistence type="predicted"/>
<protein>
    <submittedName>
        <fullName evidence="2">Uncharacterized protein</fullName>
    </submittedName>
</protein>